<keyword evidence="2 6" id="KW-0540">Nuclease</keyword>
<dbReference type="EMBL" id="QMIG01000001">
    <property type="protein sequence ID" value="RAW18727.1"/>
    <property type="molecule type" value="Genomic_DNA"/>
</dbReference>
<dbReference type="Gene3D" id="3.40.50.1010">
    <property type="entry name" value="5'-nuclease"/>
    <property type="match status" value="1"/>
</dbReference>
<dbReference type="EC" id="3.1.-.-" evidence="6"/>
<sequence length="147" mass="16274">MILVDTGVLVALVNASDERHEACQAWFLSVDEQDLGIPAPLISEACYVIWKRYGTRVESAFLDDLGDGLYGQIVDVEPEDLRRMAQLVDTYTDLPLGGADACVIAISERMKITEVATIDHRHFRVVRPNHVTSLTLLPDVSSHTGRP</sequence>
<accession>A0A329R2C9</accession>
<dbReference type="PANTHER" id="PTHR42188">
    <property type="entry name" value="23S RRNA-SPECIFIC ENDONUCLEASE VAPC20"/>
    <property type="match status" value="1"/>
</dbReference>
<keyword evidence="3 6" id="KW-0479">Metal-binding</keyword>
<evidence type="ECO:0000313" key="9">
    <source>
        <dbReference type="Proteomes" id="UP000250462"/>
    </source>
</evidence>
<comment type="cofactor">
    <cofactor evidence="6">
        <name>Mg(2+)</name>
        <dbReference type="ChEBI" id="CHEBI:18420"/>
    </cofactor>
</comment>
<dbReference type="GO" id="GO:0004521">
    <property type="term" value="F:RNA endonuclease activity"/>
    <property type="evidence" value="ECO:0007669"/>
    <property type="project" value="InterPro"/>
</dbReference>
<dbReference type="AlphaFoldDB" id="A0A329R2C9"/>
<dbReference type="InterPro" id="IPR029060">
    <property type="entry name" value="PIN-like_dom_sf"/>
</dbReference>
<protein>
    <recommendedName>
        <fullName evidence="6">Ribonuclease VapC</fullName>
        <shortName evidence="6">RNase VapC</shortName>
        <ecNumber evidence="6">3.1.-.-</ecNumber>
    </recommendedName>
    <alternativeName>
        <fullName evidence="6">Toxin VapC</fullName>
    </alternativeName>
</protein>
<evidence type="ECO:0000256" key="2">
    <source>
        <dbReference type="ARBA" id="ARBA00022722"/>
    </source>
</evidence>
<keyword evidence="9" id="KW-1185">Reference proteome</keyword>
<dbReference type="GO" id="GO:0016075">
    <property type="term" value="P:rRNA catabolic process"/>
    <property type="evidence" value="ECO:0007669"/>
    <property type="project" value="TreeGrafter"/>
</dbReference>
<dbReference type="InterPro" id="IPR022907">
    <property type="entry name" value="VapC_family"/>
</dbReference>
<evidence type="ECO:0000256" key="6">
    <source>
        <dbReference type="HAMAP-Rule" id="MF_00265"/>
    </source>
</evidence>
<dbReference type="RefSeq" id="WP_112256428.1">
    <property type="nucleotide sequence ID" value="NZ_QMIG01000001.1"/>
</dbReference>
<dbReference type="InterPro" id="IPR002716">
    <property type="entry name" value="PIN_dom"/>
</dbReference>
<dbReference type="HAMAP" id="MF_00265">
    <property type="entry name" value="VapC_Nob1"/>
    <property type="match status" value="1"/>
</dbReference>
<comment type="similarity">
    <text evidence="6">Belongs to the PINc/VapC protein family.</text>
</comment>
<evidence type="ECO:0000256" key="4">
    <source>
        <dbReference type="ARBA" id="ARBA00022801"/>
    </source>
</evidence>
<evidence type="ECO:0000313" key="8">
    <source>
        <dbReference type="EMBL" id="RAW18727.1"/>
    </source>
</evidence>
<dbReference type="InterPro" id="IPR039018">
    <property type="entry name" value="VapC20-like"/>
</dbReference>
<evidence type="ECO:0000259" key="7">
    <source>
        <dbReference type="Pfam" id="PF01850"/>
    </source>
</evidence>
<proteinExistence type="inferred from homology"/>
<dbReference type="Proteomes" id="UP000250462">
    <property type="component" value="Unassembled WGS sequence"/>
</dbReference>
<dbReference type="Pfam" id="PF01850">
    <property type="entry name" value="PIN"/>
    <property type="match status" value="1"/>
</dbReference>
<dbReference type="PANTHER" id="PTHR42188:SF1">
    <property type="entry name" value="23S RRNA-SPECIFIC ENDONUCLEASE VAPC20"/>
    <property type="match status" value="1"/>
</dbReference>
<dbReference type="GO" id="GO:0090729">
    <property type="term" value="F:toxin activity"/>
    <property type="evidence" value="ECO:0007669"/>
    <property type="project" value="UniProtKB-KW"/>
</dbReference>
<feature type="binding site" evidence="6">
    <location>
        <position position="5"/>
    </location>
    <ligand>
        <name>Mg(2+)</name>
        <dbReference type="ChEBI" id="CHEBI:18420"/>
    </ligand>
</feature>
<keyword evidence="5 6" id="KW-0460">Magnesium</keyword>
<keyword evidence="4 6" id="KW-0378">Hydrolase</keyword>
<comment type="function">
    <text evidence="6">Toxic component of a toxin-antitoxin (TA) system. An RNase.</text>
</comment>
<gene>
    <name evidence="6" type="primary">vapC</name>
    <name evidence="8" type="ORF">DPM12_01250</name>
</gene>
<organism evidence="8 9">
    <name type="scientific">Phytoactinopolyspora halophila</name>
    <dbReference type="NCBI Taxonomy" id="1981511"/>
    <lineage>
        <taxon>Bacteria</taxon>
        <taxon>Bacillati</taxon>
        <taxon>Actinomycetota</taxon>
        <taxon>Actinomycetes</taxon>
        <taxon>Jiangellales</taxon>
        <taxon>Jiangellaceae</taxon>
        <taxon>Phytoactinopolyspora</taxon>
    </lineage>
</organism>
<evidence type="ECO:0000256" key="1">
    <source>
        <dbReference type="ARBA" id="ARBA00022649"/>
    </source>
</evidence>
<dbReference type="OrthoDB" id="32665at2"/>
<dbReference type="GO" id="GO:0000287">
    <property type="term" value="F:magnesium ion binding"/>
    <property type="evidence" value="ECO:0007669"/>
    <property type="project" value="UniProtKB-UniRule"/>
</dbReference>
<comment type="caution">
    <text evidence="8">The sequence shown here is derived from an EMBL/GenBank/DDBJ whole genome shotgun (WGS) entry which is preliminary data.</text>
</comment>
<feature type="binding site" evidence="6">
    <location>
        <position position="100"/>
    </location>
    <ligand>
        <name>Mg(2+)</name>
        <dbReference type="ChEBI" id="CHEBI:18420"/>
    </ligand>
</feature>
<dbReference type="SUPFAM" id="SSF88723">
    <property type="entry name" value="PIN domain-like"/>
    <property type="match status" value="1"/>
</dbReference>
<keyword evidence="1 6" id="KW-1277">Toxin-antitoxin system</keyword>
<evidence type="ECO:0000256" key="3">
    <source>
        <dbReference type="ARBA" id="ARBA00022723"/>
    </source>
</evidence>
<reference evidence="8 9" key="1">
    <citation type="submission" date="2018-06" db="EMBL/GenBank/DDBJ databases">
        <title>Phytoactinopolyspora halophila sp. nov., a novel halophilic actinomycete isolated from a saline soil in China.</title>
        <authorList>
            <person name="Tang S.-K."/>
        </authorList>
    </citation>
    <scope>NUCLEOTIDE SEQUENCE [LARGE SCALE GENOMIC DNA]</scope>
    <source>
        <strain evidence="8 9">YIM 96934</strain>
    </source>
</reference>
<keyword evidence="6" id="KW-0800">Toxin</keyword>
<dbReference type="GO" id="GO:0016787">
    <property type="term" value="F:hydrolase activity"/>
    <property type="evidence" value="ECO:0007669"/>
    <property type="project" value="UniProtKB-KW"/>
</dbReference>
<evidence type="ECO:0000256" key="5">
    <source>
        <dbReference type="ARBA" id="ARBA00022842"/>
    </source>
</evidence>
<name>A0A329R2C9_9ACTN</name>
<feature type="domain" description="PIN" evidence="7">
    <location>
        <begin position="2"/>
        <end position="125"/>
    </location>
</feature>